<proteinExistence type="predicted"/>
<dbReference type="Proteomes" id="UP001056120">
    <property type="component" value="Linkage Group LG20"/>
</dbReference>
<keyword evidence="2" id="KW-1185">Reference proteome</keyword>
<accession>A0ACB9D792</accession>
<comment type="caution">
    <text evidence="1">The sequence shown here is derived from an EMBL/GenBank/DDBJ whole genome shotgun (WGS) entry which is preliminary data.</text>
</comment>
<name>A0ACB9D792_9ASTR</name>
<evidence type="ECO:0000313" key="2">
    <source>
        <dbReference type="Proteomes" id="UP001056120"/>
    </source>
</evidence>
<evidence type="ECO:0000313" key="1">
    <source>
        <dbReference type="EMBL" id="KAI3742341.1"/>
    </source>
</evidence>
<dbReference type="EMBL" id="CM042037">
    <property type="protein sequence ID" value="KAI3742341.1"/>
    <property type="molecule type" value="Genomic_DNA"/>
</dbReference>
<reference evidence="1 2" key="2">
    <citation type="journal article" date="2022" name="Mol. Ecol. Resour.">
        <title>The genomes of chicory, endive, great burdock and yacon provide insights into Asteraceae paleo-polyploidization history and plant inulin production.</title>
        <authorList>
            <person name="Fan W."/>
            <person name="Wang S."/>
            <person name="Wang H."/>
            <person name="Wang A."/>
            <person name="Jiang F."/>
            <person name="Liu H."/>
            <person name="Zhao H."/>
            <person name="Xu D."/>
            <person name="Zhang Y."/>
        </authorList>
    </citation>
    <scope>NUCLEOTIDE SEQUENCE [LARGE SCALE GENOMIC DNA]</scope>
    <source>
        <strain evidence="2">cv. Yunnan</strain>
        <tissue evidence="1">Leaves</tissue>
    </source>
</reference>
<protein>
    <submittedName>
        <fullName evidence="1">Uncharacterized protein</fullName>
    </submittedName>
</protein>
<reference evidence="2" key="1">
    <citation type="journal article" date="2022" name="Mol. Ecol. Resour.">
        <title>The genomes of chicory, endive, great burdock and yacon provide insights into Asteraceae palaeo-polyploidization history and plant inulin production.</title>
        <authorList>
            <person name="Fan W."/>
            <person name="Wang S."/>
            <person name="Wang H."/>
            <person name="Wang A."/>
            <person name="Jiang F."/>
            <person name="Liu H."/>
            <person name="Zhao H."/>
            <person name="Xu D."/>
            <person name="Zhang Y."/>
        </authorList>
    </citation>
    <scope>NUCLEOTIDE SEQUENCE [LARGE SCALE GENOMIC DNA]</scope>
    <source>
        <strain evidence="2">cv. Yunnan</strain>
    </source>
</reference>
<sequence length="348" mass="41216">MRWVRCSQRSSYFLHLNPQGVMAGGSKRKGKEATSSSRAKRYRTSQIVESSDTDDEIRVMEEGFVEEPDVDGLPKWVKPRRMDVYLEERTWGQPSCNNTSHKEGQWEGNGDVFHHVEKISKVCTGTINGSPYHYPTDVVLTVEKANEEAWKARVQELFVVPPRIDGGVPRQERGNKTRHNPYKMSLLVRASEWKYELRKKVHQLIDEQSRRYLEASRADVDENVSDSDKEAEYVPWTLEPVITGFDTQIQGSPYHSYIRDQMMQSRPDTFVNWPEENQLLYDRQSHEIVEGRLHRRAMMHQQELFRNQDFMYHEQIRHEWYYERGHAYTVRPRREKWADPMHLPYLVT</sequence>
<gene>
    <name evidence="1" type="ORF">L1987_60021</name>
</gene>
<organism evidence="1 2">
    <name type="scientific">Smallanthus sonchifolius</name>
    <dbReference type="NCBI Taxonomy" id="185202"/>
    <lineage>
        <taxon>Eukaryota</taxon>
        <taxon>Viridiplantae</taxon>
        <taxon>Streptophyta</taxon>
        <taxon>Embryophyta</taxon>
        <taxon>Tracheophyta</taxon>
        <taxon>Spermatophyta</taxon>
        <taxon>Magnoliopsida</taxon>
        <taxon>eudicotyledons</taxon>
        <taxon>Gunneridae</taxon>
        <taxon>Pentapetalae</taxon>
        <taxon>asterids</taxon>
        <taxon>campanulids</taxon>
        <taxon>Asterales</taxon>
        <taxon>Asteraceae</taxon>
        <taxon>Asteroideae</taxon>
        <taxon>Heliantheae alliance</taxon>
        <taxon>Millerieae</taxon>
        <taxon>Smallanthus</taxon>
    </lineage>
</organism>